<dbReference type="EMBL" id="JAANIT010008355">
    <property type="protein sequence ID" value="KAG1529306.1"/>
    <property type="molecule type" value="Genomic_DNA"/>
</dbReference>
<keyword evidence="6" id="KW-0067">ATP-binding</keyword>
<evidence type="ECO:0000256" key="4">
    <source>
        <dbReference type="ARBA" id="ARBA00022741"/>
    </source>
</evidence>
<dbReference type="SUPFAM" id="SSF56112">
    <property type="entry name" value="Protein kinase-like (PK-like)"/>
    <property type="match status" value="1"/>
</dbReference>
<dbReference type="PANTHER" id="PTHR48016">
    <property type="entry name" value="MAP KINASE KINASE KINASE SSK2-RELATED-RELATED"/>
    <property type="match status" value="1"/>
</dbReference>
<accession>A0A9P6XN79</accession>
<gene>
    <name evidence="8" type="ORF">G6F51_014189</name>
</gene>
<evidence type="ECO:0000256" key="3">
    <source>
        <dbReference type="ARBA" id="ARBA00022679"/>
    </source>
</evidence>
<dbReference type="PANTHER" id="PTHR48016:SF32">
    <property type="entry name" value="MITOGEN-ACTIVATED PROTEIN KINASE KINASE KINASE 4"/>
    <property type="match status" value="1"/>
</dbReference>
<dbReference type="GO" id="GO:0004674">
    <property type="term" value="F:protein serine/threonine kinase activity"/>
    <property type="evidence" value="ECO:0007669"/>
    <property type="project" value="UniProtKB-KW"/>
</dbReference>
<keyword evidence="4" id="KW-0547">Nucleotide-binding</keyword>
<keyword evidence="2" id="KW-0723">Serine/threonine-protein kinase</keyword>
<dbReference type="InterPro" id="IPR050538">
    <property type="entry name" value="MAP_kinase_kinase_kinase"/>
</dbReference>
<evidence type="ECO:0000256" key="6">
    <source>
        <dbReference type="ARBA" id="ARBA00022840"/>
    </source>
</evidence>
<evidence type="ECO:0000256" key="1">
    <source>
        <dbReference type="ARBA" id="ARBA00006529"/>
    </source>
</evidence>
<evidence type="ECO:0000313" key="8">
    <source>
        <dbReference type="EMBL" id="KAG1529306.1"/>
    </source>
</evidence>
<proteinExistence type="inferred from homology"/>
<keyword evidence="3" id="KW-0808">Transferase</keyword>
<comment type="caution">
    <text evidence="8">The sequence shown here is derived from an EMBL/GenBank/DDBJ whole genome shotgun (WGS) entry which is preliminary data.</text>
</comment>
<protein>
    <recommendedName>
        <fullName evidence="7">Protein kinase domain-containing protein</fullName>
    </recommendedName>
</protein>
<evidence type="ECO:0000256" key="2">
    <source>
        <dbReference type="ARBA" id="ARBA00022527"/>
    </source>
</evidence>
<reference evidence="8" key="1">
    <citation type="journal article" date="2020" name="Microb. Genom.">
        <title>Genetic diversity of clinical and environmental Mucorales isolates obtained from an investigation of mucormycosis cases among solid organ transplant recipients.</title>
        <authorList>
            <person name="Nguyen M.H."/>
            <person name="Kaul D."/>
            <person name="Muto C."/>
            <person name="Cheng S.J."/>
            <person name="Richter R.A."/>
            <person name="Bruno V.M."/>
            <person name="Liu G."/>
            <person name="Beyhan S."/>
            <person name="Sundermann A.J."/>
            <person name="Mounaud S."/>
            <person name="Pasculle A.W."/>
            <person name="Nierman W.C."/>
            <person name="Driscoll E."/>
            <person name="Cumbie R."/>
            <person name="Clancy C.J."/>
            <person name="Dupont C.L."/>
        </authorList>
    </citation>
    <scope>NUCLEOTIDE SEQUENCE</scope>
    <source>
        <strain evidence="8">GL16</strain>
    </source>
</reference>
<evidence type="ECO:0000259" key="7">
    <source>
        <dbReference type="PROSITE" id="PS50011"/>
    </source>
</evidence>
<feature type="domain" description="Protein kinase" evidence="7">
    <location>
        <begin position="1"/>
        <end position="48"/>
    </location>
</feature>
<keyword evidence="5" id="KW-0418">Kinase</keyword>
<name>A0A9P6XN79_RHIOR</name>
<dbReference type="GO" id="GO:0038066">
    <property type="term" value="P:p38MAPK cascade"/>
    <property type="evidence" value="ECO:0007669"/>
    <property type="project" value="TreeGrafter"/>
</dbReference>
<comment type="similarity">
    <text evidence="1">Belongs to the protein kinase superfamily. STE Ser/Thr protein kinase family. MAP kinase kinase kinase subfamily.</text>
</comment>
<evidence type="ECO:0000313" key="9">
    <source>
        <dbReference type="Proteomes" id="UP000717996"/>
    </source>
</evidence>
<dbReference type="Proteomes" id="UP000717996">
    <property type="component" value="Unassembled WGS sequence"/>
</dbReference>
<evidence type="ECO:0000256" key="5">
    <source>
        <dbReference type="ARBA" id="ARBA00022777"/>
    </source>
</evidence>
<organism evidence="8 9">
    <name type="scientific">Rhizopus oryzae</name>
    <name type="common">Mucormycosis agent</name>
    <name type="synonym">Rhizopus arrhizus var. delemar</name>
    <dbReference type="NCBI Taxonomy" id="64495"/>
    <lineage>
        <taxon>Eukaryota</taxon>
        <taxon>Fungi</taxon>
        <taxon>Fungi incertae sedis</taxon>
        <taxon>Mucoromycota</taxon>
        <taxon>Mucoromycotina</taxon>
        <taxon>Mucoromycetes</taxon>
        <taxon>Mucorales</taxon>
        <taxon>Mucorineae</taxon>
        <taxon>Rhizopodaceae</taxon>
        <taxon>Rhizopus</taxon>
    </lineage>
</organism>
<dbReference type="Gene3D" id="1.10.510.10">
    <property type="entry name" value="Transferase(Phosphotransferase) domain 1"/>
    <property type="match status" value="1"/>
</dbReference>
<dbReference type="PROSITE" id="PS50011">
    <property type="entry name" value="PROTEIN_KINASE_DOM"/>
    <property type="match status" value="1"/>
</dbReference>
<sequence>MYHVVTGHPPLPDESQLSRLGIDFLRKCFVRDPRKRPTAEELLKHPWIDKYVEHVTEDAISPLYPPREQEEDWVSSIPDPSIVLSPERIPVMIRSIQEDVGLVRSISSSLALDGRTNGLET</sequence>
<dbReference type="InterPro" id="IPR000719">
    <property type="entry name" value="Prot_kinase_dom"/>
</dbReference>
<dbReference type="GO" id="GO:0005524">
    <property type="term" value="F:ATP binding"/>
    <property type="evidence" value="ECO:0007669"/>
    <property type="project" value="UniProtKB-KW"/>
</dbReference>
<dbReference type="InterPro" id="IPR011009">
    <property type="entry name" value="Kinase-like_dom_sf"/>
</dbReference>
<dbReference type="AlphaFoldDB" id="A0A9P6XN79"/>